<evidence type="ECO:0000256" key="1">
    <source>
        <dbReference type="ARBA" id="ARBA00001971"/>
    </source>
</evidence>
<dbReference type="GO" id="GO:0004497">
    <property type="term" value="F:monooxygenase activity"/>
    <property type="evidence" value="ECO:0007669"/>
    <property type="project" value="UniProtKB-KW"/>
</dbReference>
<evidence type="ECO:0000256" key="7">
    <source>
        <dbReference type="ARBA" id="ARBA00023033"/>
    </source>
</evidence>
<evidence type="ECO:0000256" key="5">
    <source>
        <dbReference type="ARBA" id="ARBA00023002"/>
    </source>
</evidence>
<gene>
    <name evidence="8" type="ORF">EV421DRAFT_2022010</name>
</gene>
<dbReference type="GO" id="GO:0005506">
    <property type="term" value="F:iron ion binding"/>
    <property type="evidence" value="ECO:0007669"/>
    <property type="project" value="InterPro"/>
</dbReference>
<evidence type="ECO:0000256" key="2">
    <source>
        <dbReference type="ARBA" id="ARBA00010617"/>
    </source>
</evidence>
<evidence type="ECO:0000313" key="9">
    <source>
        <dbReference type="Proteomes" id="UP001175226"/>
    </source>
</evidence>
<dbReference type="InterPro" id="IPR036396">
    <property type="entry name" value="Cyt_P450_sf"/>
</dbReference>
<proteinExistence type="inferred from homology"/>
<dbReference type="InterPro" id="IPR050364">
    <property type="entry name" value="Cytochrome_P450_fung"/>
</dbReference>
<evidence type="ECO:0000313" key="8">
    <source>
        <dbReference type="EMBL" id="KAK0436551.1"/>
    </source>
</evidence>
<dbReference type="Pfam" id="PF00067">
    <property type="entry name" value="p450"/>
    <property type="match status" value="2"/>
</dbReference>
<keyword evidence="6" id="KW-0408">Iron</keyword>
<comment type="caution">
    <text evidence="8">The sequence shown here is derived from an EMBL/GenBank/DDBJ whole genome shotgun (WGS) entry which is preliminary data.</text>
</comment>
<dbReference type="InterPro" id="IPR001128">
    <property type="entry name" value="Cyt_P450"/>
</dbReference>
<dbReference type="PANTHER" id="PTHR46300">
    <property type="entry name" value="P450, PUTATIVE (EUROFUNG)-RELATED-RELATED"/>
    <property type="match status" value="1"/>
</dbReference>
<sequence length="539" mass="60919">MFSFMSTQDLLVVIVALVSIWGLFRRTRNDAPLPPGPRGLPLIGNLIDMPSDKEWFTFARWEKEYGKVSSPLKSTASLTLLRQGDIASVSVLGQRIVIVNSPQVAIDMLDKKGSIFSDRPVLVMAGELVGWKKVLGLTPYGARFRDYRRRAYQLFGNNAAMKQFLPLEELGTRRFLKKLLTKLEDLSTHTRKTTGAISLWIIYGYEIQEEEDLFVELAEQAMYQFSLSIASGWFLVNLIPSLRYIPDWFPRVHSKRIAKNWASTRSGMVEKPYEYVKQQMMRKQHCGQLDACTSTEEEVDIKWLAASLYSNRGVNLRILQGYGFVSGGPSAQAEIDAVVGNDRLPGFDVRERLPYINALVLEVSRWHAVTPTGVPYRVTEDDVHSGYSIPKGSIVFANIWCGDVYRTLGFVSRALGICFTIPRSMINRLSSSPKGSLEPKLKSRNLIPMKCRLDLVVDYVGFVPGGFSPTPRYSYRVLWLAVFNISKYCEDGIVFEPDTETTSGAVSHPTPFKCTIKLGTRKYLDSSTRRDLRECRIVI</sequence>
<evidence type="ECO:0000256" key="4">
    <source>
        <dbReference type="ARBA" id="ARBA00022723"/>
    </source>
</evidence>
<accession>A0AA39J5K9</accession>
<dbReference type="Proteomes" id="UP001175226">
    <property type="component" value="Unassembled WGS sequence"/>
</dbReference>
<evidence type="ECO:0000256" key="3">
    <source>
        <dbReference type="ARBA" id="ARBA00022617"/>
    </source>
</evidence>
<organism evidence="8 9">
    <name type="scientific">Armillaria borealis</name>
    <dbReference type="NCBI Taxonomy" id="47425"/>
    <lineage>
        <taxon>Eukaryota</taxon>
        <taxon>Fungi</taxon>
        <taxon>Dikarya</taxon>
        <taxon>Basidiomycota</taxon>
        <taxon>Agaricomycotina</taxon>
        <taxon>Agaricomycetes</taxon>
        <taxon>Agaricomycetidae</taxon>
        <taxon>Agaricales</taxon>
        <taxon>Marasmiineae</taxon>
        <taxon>Physalacriaceae</taxon>
        <taxon>Armillaria</taxon>
    </lineage>
</organism>
<keyword evidence="7" id="KW-0503">Monooxygenase</keyword>
<name>A0AA39J5K9_9AGAR</name>
<dbReference type="GO" id="GO:0016705">
    <property type="term" value="F:oxidoreductase activity, acting on paired donors, with incorporation or reduction of molecular oxygen"/>
    <property type="evidence" value="ECO:0007669"/>
    <property type="project" value="InterPro"/>
</dbReference>
<evidence type="ECO:0000256" key="6">
    <source>
        <dbReference type="ARBA" id="ARBA00023004"/>
    </source>
</evidence>
<comment type="cofactor">
    <cofactor evidence="1">
        <name>heme</name>
        <dbReference type="ChEBI" id="CHEBI:30413"/>
    </cofactor>
</comment>
<comment type="similarity">
    <text evidence="2">Belongs to the cytochrome P450 family.</text>
</comment>
<dbReference type="GO" id="GO:0020037">
    <property type="term" value="F:heme binding"/>
    <property type="evidence" value="ECO:0007669"/>
    <property type="project" value="InterPro"/>
</dbReference>
<keyword evidence="3" id="KW-0349">Heme</keyword>
<keyword evidence="9" id="KW-1185">Reference proteome</keyword>
<keyword evidence="4" id="KW-0479">Metal-binding</keyword>
<dbReference type="AlphaFoldDB" id="A0AA39J5K9"/>
<dbReference type="SUPFAM" id="SSF48264">
    <property type="entry name" value="Cytochrome P450"/>
    <property type="match status" value="1"/>
</dbReference>
<keyword evidence="5" id="KW-0560">Oxidoreductase</keyword>
<protein>
    <submittedName>
        <fullName evidence="8">Cytochrome P450</fullName>
    </submittedName>
</protein>
<dbReference type="EMBL" id="JAUEPT010000054">
    <property type="protein sequence ID" value="KAK0436551.1"/>
    <property type="molecule type" value="Genomic_DNA"/>
</dbReference>
<dbReference type="PANTHER" id="PTHR46300:SF7">
    <property type="entry name" value="P450, PUTATIVE (EUROFUNG)-RELATED"/>
    <property type="match status" value="1"/>
</dbReference>
<reference evidence="8" key="1">
    <citation type="submission" date="2023-06" db="EMBL/GenBank/DDBJ databases">
        <authorList>
            <consortium name="Lawrence Berkeley National Laboratory"/>
            <person name="Ahrendt S."/>
            <person name="Sahu N."/>
            <person name="Indic B."/>
            <person name="Wong-Bajracharya J."/>
            <person name="Merenyi Z."/>
            <person name="Ke H.-M."/>
            <person name="Monk M."/>
            <person name="Kocsube S."/>
            <person name="Drula E."/>
            <person name="Lipzen A."/>
            <person name="Balint B."/>
            <person name="Henrissat B."/>
            <person name="Andreopoulos B."/>
            <person name="Martin F.M."/>
            <person name="Harder C.B."/>
            <person name="Rigling D."/>
            <person name="Ford K.L."/>
            <person name="Foster G.D."/>
            <person name="Pangilinan J."/>
            <person name="Papanicolaou A."/>
            <person name="Barry K."/>
            <person name="LaButti K."/>
            <person name="Viragh M."/>
            <person name="Koriabine M."/>
            <person name="Yan M."/>
            <person name="Riley R."/>
            <person name="Champramary S."/>
            <person name="Plett K.L."/>
            <person name="Tsai I.J."/>
            <person name="Slot J."/>
            <person name="Sipos G."/>
            <person name="Plett J."/>
            <person name="Nagy L.G."/>
            <person name="Grigoriev I.V."/>
        </authorList>
    </citation>
    <scope>NUCLEOTIDE SEQUENCE</scope>
    <source>
        <strain evidence="8">FPL87.14</strain>
    </source>
</reference>
<dbReference type="Gene3D" id="1.10.630.10">
    <property type="entry name" value="Cytochrome P450"/>
    <property type="match status" value="2"/>
</dbReference>